<organism evidence="2 3">
    <name type="scientific">Fusarium oligoseptatum</name>
    <dbReference type="NCBI Taxonomy" id="2604345"/>
    <lineage>
        <taxon>Eukaryota</taxon>
        <taxon>Fungi</taxon>
        <taxon>Dikarya</taxon>
        <taxon>Ascomycota</taxon>
        <taxon>Pezizomycotina</taxon>
        <taxon>Sordariomycetes</taxon>
        <taxon>Hypocreomycetidae</taxon>
        <taxon>Hypocreales</taxon>
        <taxon>Nectriaceae</taxon>
        <taxon>Fusarium</taxon>
        <taxon>Fusarium solani species complex</taxon>
    </lineage>
</organism>
<keyword evidence="1" id="KW-1133">Transmembrane helix</keyword>
<accession>A0A428SYL3</accession>
<reference evidence="2 3" key="1">
    <citation type="submission" date="2017-06" db="EMBL/GenBank/DDBJ databases">
        <title>Comparative genomic analysis of Ambrosia Fusariam Clade fungi.</title>
        <authorList>
            <person name="Stajich J.E."/>
            <person name="Carrillo J."/>
            <person name="Kijimoto T."/>
            <person name="Eskalen A."/>
            <person name="O'Donnell K."/>
            <person name="Kasson M."/>
        </authorList>
    </citation>
    <scope>NUCLEOTIDE SEQUENCE [LARGE SCALE GENOMIC DNA]</scope>
    <source>
        <strain evidence="2 3">NRRL62579</strain>
    </source>
</reference>
<dbReference type="AlphaFoldDB" id="A0A428SYL3"/>
<protein>
    <submittedName>
        <fullName evidence="2">Uncharacterized protein</fullName>
    </submittedName>
</protein>
<gene>
    <name evidence="2" type="ORF">CEP52_012394</name>
</gene>
<feature type="transmembrane region" description="Helical" evidence="1">
    <location>
        <begin position="63"/>
        <end position="87"/>
    </location>
</feature>
<evidence type="ECO:0000313" key="3">
    <source>
        <dbReference type="Proteomes" id="UP000287144"/>
    </source>
</evidence>
<proteinExistence type="predicted"/>
<evidence type="ECO:0000256" key="1">
    <source>
        <dbReference type="SAM" id="Phobius"/>
    </source>
</evidence>
<keyword evidence="3" id="KW-1185">Reference proteome</keyword>
<comment type="caution">
    <text evidence="2">The sequence shown here is derived from an EMBL/GenBank/DDBJ whole genome shotgun (WGS) entry which is preliminary data.</text>
</comment>
<name>A0A428SYL3_9HYPO</name>
<keyword evidence="1" id="KW-0812">Transmembrane</keyword>
<feature type="transmembrane region" description="Helical" evidence="1">
    <location>
        <begin position="12"/>
        <end position="37"/>
    </location>
</feature>
<dbReference type="Proteomes" id="UP000287144">
    <property type="component" value="Unassembled WGS sequence"/>
</dbReference>
<keyword evidence="1" id="KW-0472">Membrane</keyword>
<evidence type="ECO:0000313" key="2">
    <source>
        <dbReference type="EMBL" id="RSL94895.1"/>
    </source>
</evidence>
<dbReference type="EMBL" id="NKCK01000160">
    <property type="protein sequence ID" value="RSL94895.1"/>
    <property type="molecule type" value="Genomic_DNA"/>
</dbReference>
<sequence>MDSRSKDLVDLLYDFIGVTILLMATVALLLGILSFLASAKDYFSKLHLVSPSTENIGLGLRTLGYGAVGVVECVPLMGFFMLVYVTVSVIRDLRSSHPPSTLGRQLEEDIERDFAQVAESNDE</sequence>